<comment type="caution">
    <text evidence="8">The sequence shown here is derived from an EMBL/GenBank/DDBJ whole genome shotgun (WGS) entry which is preliminary data.</text>
</comment>
<evidence type="ECO:0000313" key="9">
    <source>
        <dbReference type="Proteomes" id="UP001175271"/>
    </source>
</evidence>
<feature type="binding site" evidence="3">
    <location>
        <position position="127"/>
    </location>
    <ligand>
        <name>Zn(2+)</name>
        <dbReference type="ChEBI" id="CHEBI:29105"/>
        <note>catalytic</note>
    </ligand>
</feature>
<feature type="domain" description="Peptidase M12A" evidence="7">
    <location>
        <begin position="14"/>
        <end position="219"/>
    </location>
</feature>
<dbReference type="SMART" id="SM00235">
    <property type="entry name" value="ZnMc"/>
    <property type="match status" value="1"/>
</dbReference>
<dbReference type="InterPro" id="IPR027417">
    <property type="entry name" value="P-loop_NTPase"/>
</dbReference>
<dbReference type="CDD" id="cd04280">
    <property type="entry name" value="ZnMc_astacin_like"/>
    <property type="match status" value="1"/>
</dbReference>
<feature type="binding site" evidence="3">
    <location>
        <position position="121"/>
    </location>
    <ligand>
        <name>Zn(2+)</name>
        <dbReference type="ChEBI" id="CHEBI:29105"/>
        <note>catalytic</note>
    </ligand>
</feature>
<evidence type="ECO:0000256" key="2">
    <source>
        <dbReference type="PROSITE-ProRule" id="PRU00446"/>
    </source>
</evidence>
<keyword evidence="3 4" id="KW-0378">Hydrolase</keyword>
<dbReference type="PROSITE" id="PS51864">
    <property type="entry name" value="ASTACIN"/>
    <property type="match status" value="1"/>
</dbReference>
<sequence>MLLRLSALFLILLRGTASWPILWTANEPIPYFIASDMPETHRAVIHQAIEFYSRNTCVRFVERFSRILFGGFNIIHGDGCYAPVGWPGIQIGPIYIPSIDNDISLGDGCQYFSTAAHEIGHILGVSHTHERWDRDDYVTIDAANIRKEYENNFEKEDFDTYGVPYDYGSVMHYSTYAMAIDKSEPVIRTEDPLKQYSIGNLRGPTITDLLMVNRMYSCDAKCAGKESICKNSGFLNPNDCSECICPFGFAGRTCAQRPKGYLYGRHCGEAVYAKAKWQILSIGPVYKMTRREDEDEYTCHWHITSRRGRNIEIRLKRLAERDAFHDCRFEGVELKLEKFDQQLLQESHPRRVARSVSYYSEPSNEDSTATQTYYFPLYTQLSSKSIDKLCKTRNQKEQPESEDKSENETVHKAKFRPENTKKISRKQETKEKTCKEIKSLGGKTLIGARLHRVGGAIRSGEKWLLTEFSTGYSVFEYRTNGSDSISSNDPYRIHTLNDPFQGTDHTIVGNGRTFVYNTAASKIIQFANLYTKRILRRSLNISNDPLYHHSFSYVDIEFDESAVWVIYRKPHDHHLTVSRFDSITFSEKARWSLTHVPIEKNITNCFVACGVLHTVSTVVSHGRSTNRITAVFDFDAGSYIHQNTRMAWEWKGYGVPSNVMTTDPTRRFDWSYLIATKDTVQHLLYYFARHLFIFVQLMYRRWIGNDRIPEAHARVSAILYRRKRAPEEVTSSNDFVTIHESFKMLDFLNCHWALYCLDRDYALFVELPYPTTFYEAKRFPFCYVPFFEQATRVAYVTIDSLIAHGKKLAETPQPRTVLFTNTARCGSTLMAQMLSLHGVSVCFAEPHVLTNLSYLANEGYYTEEFLRRVIPAVINFFRKDVPSNQICMIKTASTETRLVPLFDETVPDLTHMFMCRKNGLTSVERLLLRDKTMRPVLEIYNWFPHIADIISLRCAGDGDFLRKLYPRNILEWAAIVYGAPYSHYLKNKKHYKAIAWYQDVVENGEKTISDLFEKIGIPLDCVPQALERLEHDSQGGTCISRSNQAGVKVSSAEVIEEHRDRLEHFAVVMEIPQEMLLGDGPLRCAVSCRESHPCQHGSHGLTFAITYASFCSCFD</sequence>
<dbReference type="Gene3D" id="3.40.50.300">
    <property type="entry name" value="P-loop containing nucleotide triphosphate hydrolases"/>
    <property type="match status" value="1"/>
</dbReference>
<dbReference type="PRINTS" id="PR00480">
    <property type="entry name" value="ASTACIN"/>
</dbReference>
<evidence type="ECO:0000256" key="3">
    <source>
        <dbReference type="PROSITE-ProRule" id="PRU01211"/>
    </source>
</evidence>
<keyword evidence="4" id="KW-0732">Signal</keyword>
<comment type="caution">
    <text evidence="2">Lacks conserved residue(s) required for the propagation of feature annotation.</text>
</comment>
<keyword evidence="9" id="KW-1185">Reference proteome</keyword>
<protein>
    <recommendedName>
        <fullName evidence="4">Metalloendopeptidase</fullName>
        <ecNumber evidence="4">3.4.24.-</ecNumber>
    </recommendedName>
</protein>
<reference evidence="8" key="1">
    <citation type="submission" date="2023-06" db="EMBL/GenBank/DDBJ databases">
        <title>Genomic analysis of the entomopathogenic nematode Steinernema hermaphroditum.</title>
        <authorList>
            <person name="Schwarz E.M."/>
            <person name="Heppert J.K."/>
            <person name="Baniya A."/>
            <person name="Schwartz H.T."/>
            <person name="Tan C.-H."/>
            <person name="Antoshechkin I."/>
            <person name="Sternberg P.W."/>
            <person name="Goodrich-Blair H."/>
            <person name="Dillman A.R."/>
        </authorList>
    </citation>
    <scope>NUCLEOTIDE SEQUENCE</scope>
    <source>
        <strain evidence="8">PS9179</strain>
        <tissue evidence="8">Whole animal</tissue>
    </source>
</reference>
<keyword evidence="3 4" id="KW-0645">Protease</keyword>
<feature type="binding site" evidence="3">
    <location>
        <position position="117"/>
    </location>
    <ligand>
        <name>Zn(2+)</name>
        <dbReference type="ChEBI" id="CHEBI:29105"/>
        <note>catalytic</note>
    </ligand>
</feature>
<keyword evidence="3 4" id="KW-0482">Metalloprotease</keyword>
<proteinExistence type="predicted"/>
<feature type="active site" evidence="3">
    <location>
        <position position="118"/>
    </location>
</feature>
<comment type="cofactor">
    <cofactor evidence="3 4">
        <name>Zn(2+)</name>
        <dbReference type="ChEBI" id="CHEBI:29105"/>
    </cofactor>
    <text evidence="3 4">Binds 1 zinc ion per subunit.</text>
</comment>
<dbReference type="SUPFAM" id="SSF52540">
    <property type="entry name" value="P-loop containing nucleoside triphosphate hydrolases"/>
    <property type="match status" value="1"/>
</dbReference>
<dbReference type="PANTHER" id="PTHR10127:SF793">
    <property type="entry name" value="ZINC METALLOPROTEINASE NAS-31"/>
    <property type="match status" value="1"/>
</dbReference>
<dbReference type="InterPro" id="IPR034035">
    <property type="entry name" value="Astacin-like_dom"/>
</dbReference>
<feature type="domain" description="Olfactomedin-like" evidence="6">
    <location>
        <begin position="433"/>
        <end position="686"/>
    </location>
</feature>
<keyword evidence="3 4" id="KW-0479">Metal-binding</keyword>
<dbReference type="GO" id="GO:0006508">
    <property type="term" value="P:proteolysis"/>
    <property type="evidence" value="ECO:0007669"/>
    <property type="project" value="UniProtKB-KW"/>
</dbReference>
<dbReference type="InterPro" id="IPR024079">
    <property type="entry name" value="MetalloPept_cat_dom_sf"/>
</dbReference>
<feature type="chain" id="PRO_5041485730" description="Metalloendopeptidase" evidence="4">
    <location>
        <begin position="19"/>
        <end position="1115"/>
    </location>
</feature>
<organism evidence="8 9">
    <name type="scientific">Steinernema hermaphroditum</name>
    <dbReference type="NCBI Taxonomy" id="289476"/>
    <lineage>
        <taxon>Eukaryota</taxon>
        <taxon>Metazoa</taxon>
        <taxon>Ecdysozoa</taxon>
        <taxon>Nematoda</taxon>
        <taxon>Chromadorea</taxon>
        <taxon>Rhabditida</taxon>
        <taxon>Tylenchina</taxon>
        <taxon>Panagrolaimomorpha</taxon>
        <taxon>Strongyloidoidea</taxon>
        <taxon>Steinernematidae</taxon>
        <taxon>Steinernema</taxon>
    </lineage>
</organism>
<dbReference type="GO" id="GO:0004222">
    <property type="term" value="F:metalloendopeptidase activity"/>
    <property type="evidence" value="ECO:0007669"/>
    <property type="project" value="UniProtKB-UniRule"/>
</dbReference>
<keyword evidence="1" id="KW-1015">Disulfide bond</keyword>
<evidence type="ECO:0000256" key="1">
    <source>
        <dbReference type="ARBA" id="ARBA00023157"/>
    </source>
</evidence>
<dbReference type="AlphaFoldDB" id="A0AA39MD69"/>
<dbReference type="Pfam" id="PF02191">
    <property type="entry name" value="OLF"/>
    <property type="match status" value="1"/>
</dbReference>
<feature type="region of interest" description="Disordered" evidence="5">
    <location>
        <begin position="390"/>
        <end position="430"/>
    </location>
</feature>
<evidence type="ECO:0000256" key="4">
    <source>
        <dbReference type="RuleBase" id="RU361183"/>
    </source>
</evidence>
<dbReference type="SUPFAM" id="SSF55486">
    <property type="entry name" value="Metalloproteases ('zincins'), catalytic domain"/>
    <property type="match status" value="1"/>
</dbReference>
<dbReference type="Gene3D" id="3.40.390.10">
    <property type="entry name" value="Collagenase (Catalytic Domain)"/>
    <property type="match status" value="1"/>
</dbReference>
<evidence type="ECO:0000256" key="5">
    <source>
        <dbReference type="SAM" id="MobiDB-lite"/>
    </source>
</evidence>
<dbReference type="Pfam" id="PF01400">
    <property type="entry name" value="Astacin"/>
    <property type="match status" value="1"/>
</dbReference>
<dbReference type="GO" id="GO:0008270">
    <property type="term" value="F:zinc ion binding"/>
    <property type="evidence" value="ECO:0007669"/>
    <property type="project" value="UniProtKB-UniRule"/>
</dbReference>
<gene>
    <name evidence="8" type="ORF">QR680_011350</name>
</gene>
<evidence type="ECO:0000313" key="8">
    <source>
        <dbReference type="EMBL" id="KAK0429379.1"/>
    </source>
</evidence>
<dbReference type="EMBL" id="JAUCMV010000001">
    <property type="protein sequence ID" value="KAK0429379.1"/>
    <property type="molecule type" value="Genomic_DNA"/>
</dbReference>
<name>A0AA39MD69_9BILA</name>
<dbReference type="EC" id="3.4.24.-" evidence="4"/>
<dbReference type="PROSITE" id="PS51132">
    <property type="entry name" value="OLF"/>
    <property type="match status" value="1"/>
</dbReference>
<feature type="signal peptide" evidence="4">
    <location>
        <begin position="1"/>
        <end position="18"/>
    </location>
</feature>
<dbReference type="InterPro" id="IPR006026">
    <property type="entry name" value="Peptidase_Metallo"/>
</dbReference>
<keyword evidence="3 4" id="KW-0862">Zinc</keyword>
<dbReference type="Proteomes" id="UP001175271">
    <property type="component" value="Unassembled WGS sequence"/>
</dbReference>
<evidence type="ECO:0000259" key="7">
    <source>
        <dbReference type="PROSITE" id="PS51864"/>
    </source>
</evidence>
<evidence type="ECO:0000259" key="6">
    <source>
        <dbReference type="PROSITE" id="PS51132"/>
    </source>
</evidence>
<accession>A0AA39MD69</accession>
<dbReference type="InterPro" id="IPR001506">
    <property type="entry name" value="Peptidase_M12A"/>
</dbReference>
<dbReference type="PANTHER" id="PTHR10127">
    <property type="entry name" value="DISCOIDIN, CUB, EGF, LAMININ , AND ZINC METALLOPROTEASE DOMAIN CONTAINING"/>
    <property type="match status" value="1"/>
</dbReference>
<dbReference type="InterPro" id="IPR003112">
    <property type="entry name" value="Olfac-like_dom"/>
</dbReference>